<dbReference type="AlphaFoldDB" id="A0A0P9J1S6"/>
<gene>
    <name evidence="1" type="ORF">ALO88_102904</name>
</gene>
<proteinExistence type="predicted"/>
<comment type="caution">
    <text evidence="1">The sequence shown here is derived from an EMBL/GenBank/DDBJ whole genome shotgun (WGS) entry which is preliminary data.</text>
</comment>
<dbReference type="SUPFAM" id="SSF69349">
    <property type="entry name" value="Phage fibre proteins"/>
    <property type="match status" value="1"/>
</dbReference>
<organism evidence="1 2">
    <name type="scientific">Pseudomonas syringae pv. antirrhini</name>
    <dbReference type="NCBI Taxonomy" id="251702"/>
    <lineage>
        <taxon>Bacteria</taxon>
        <taxon>Pseudomonadati</taxon>
        <taxon>Pseudomonadota</taxon>
        <taxon>Gammaproteobacteria</taxon>
        <taxon>Pseudomonadales</taxon>
        <taxon>Pseudomonadaceae</taxon>
        <taxon>Pseudomonas</taxon>
    </lineage>
</organism>
<name>A0A0P9J1S6_9PSED</name>
<reference evidence="1 2" key="1">
    <citation type="submission" date="2015-09" db="EMBL/GenBank/DDBJ databases">
        <title>Genome announcement of multiple Pseudomonas syringae strains.</title>
        <authorList>
            <person name="Thakur S."/>
            <person name="Wang P.W."/>
            <person name="Gong Y."/>
            <person name="Weir B.S."/>
            <person name="Guttman D.S."/>
        </authorList>
    </citation>
    <scope>NUCLEOTIDE SEQUENCE [LARGE SCALE GENOMIC DNA]</scope>
    <source>
        <strain evidence="1 2">ICMP4303</strain>
    </source>
</reference>
<sequence length="168" mass="18602">MVAEFLVLMYRNLNNLYDGSNAPPLKKIEVLGGLKLLLGGSASLAAVDDLRQATGRDLHLMVGQKHNATVGGDMVERICRAQINFGIKKLKEKHLSPSRRRASRPFFLQISMQCNSPSSPSGPWASAADQPFHRVQSFAEECSGIALWTLERHSGALCRSPRFLWVKN</sequence>
<accession>A0A0P9J1S6</accession>
<dbReference type="Proteomes" id="UP000050425">
    <property type="component" value="Unassembled WGS sequence"/>
</dbReference>
<protein>
    <submittedName>
        <fullName evidence="1">Uncharacterized protein</fullName>
    </submittedName>
</protein>
<dbReference type="RefSeq" id="WP_057419270.1">
    <property type="nucleotide sequence ID" value="NZ_LJPT01000176.1"/>
</dbReference>
<evidence type="ECO:0000313" key="2">
    <source>
        <dbReference type="Proteomes" id="UP000050425"/>
    </source>
</evidence>
<dbReference type="PATRIC" id="fig|251702.3.peg.5697"/>
<dbReference type="EMBL" id="LJPT01000176">
    <property type="protein sequence ID" value="KPW43563.1"/>
    <property type="molecule type" value="Genomic_DNA"/>
</dbReference>
<evidence type="ECO:0000313" key="1">
    <source>
        <dbReference type="EMBL" id="KPW43563.1"/>
    </source>
</evidence>